<protein>
    <submittedName>
        <fullName evidence="1">EsV-1-25</fullName>
    </submittedName>
</protein>
<dbReference type="Proteomes" id="UP000000864">
    <property type="component" value="Segment"/>
</dbReference>
<accession>Q8QNN6</accession>
<dbReference type="InterPro" id="IPR013783">
    <property type="entry name" value="Ig-like_fold"/>
</dbReference>
<gene>
    <name evidence="1" type="primary">ORF 25</name>
</gene>
<dbReference type="KEGG" id="vg:920625"/>
<dbReference type="Gene3D" id="2.60.40.10">
    <property type="entry name" value="Immunoglobulins"/>
    <property type="match status" value="1"/>
</dbReference>
<reference evidence="1 2" key="3">
    <citation type="journal article" date="2000" name="Virology">
        <title>Characterization and immunolocalization of major structural proteins in the brown algal virus EsV-1.</title>
        <authorList>
            <person name="Delaroque N."/>
            <person name="Wolf S."/>
            <person name="Muller D.G."/>
            <person name="Knippers R."/>
        </authorList>
    </citation>
    <scope>NUCLEOTIDE SEQUENCE [LARGE SCALE GENOMIC DNA]</scope>
    <source>
        <strain evidence="2">Isolate New Zealand/Kaikoura/1988</strain>
    </source>
</reference>
<dbReference type="EMBL" id="AF204951">
    <property type="protein sequence ID" value="AAK14451.1"/>
    <property type="molecule type" value="Genomic_DNA"/>
</dbReference>
<organism evidence="1 2">
    <name type="scientific">Ectocarpus siliculosus virus 1 (isolate New Zealand/Kaikoura/1988)</name>
    <name type="common">EsV-1</name>
    <dbReference type="NCBI Taxonomy" id="654926"/>
    <lineage>
        <taxon>Viruses</taxon>
        <taxon>Varidnaviria</taxon>
        <taxon>Bamfordvirae</taxon>
        <taxon>Nucleocytoviricota</taxon>
        <taxon>Megaviricetes</taxon>
        <taxon>Algavirales</taxon>
        <taxon>Phycodnaviridae</taxon>
        <taxon>Phaeovirus</taxon>
        <taxon>Phaeovirus unasiliculosus</taxon>
        <taxon>Ectocarpus siliculosus virus 1</taxon>
    </lineage>
</organism>
<evidence type="ECO:0000313" key="2">
    <source>
        <dbReference type="Proteomes" id="UP000000864"/>
    </source>
</evidence>
<dbReference type="InterPro" id="IPR036116">
    <property type="entry name" value="FN3_sf"/>
</dbReference>
<sequence>MIRVRNLRHRSLVLSFDAVVGAVSFKLTVQKLGGVEKIVAEGTETQYAVDRLEPNTQHRLRVYARGAGSEKYELRFETLVTTPWANFDDLGPDELRHVSMFAGGFDTDHAALNEVACLPFPNQYRTLPDADGSCGPTAPTLDPSTGCCIGGADGHELSFLQALETAYDEVTDRHVVGGSVEYAVKWIRVNNKQSVGNFVQIGQQEPWKETFIKLLFAGGVRAPPNGFKVYYNGTCLVMLGKFWVQADDVEMRGWMSDTGVNGQLRVVVSAGMQQAVPYATRARDSHYCSSRVAGQELEYFDVTKLSTVLSSPDCGFKGQCFITFGAQPCAIDRQRYASAVGFLSDIMTAMVRNRDIYDCAVSLRHVREGGLHLPPATVAPLELIRDFGLGAVNNTDRCITIARKVLQSLRTTVNTLGVEPAPGTTIVRYTDRTSPNFDFQLSVRSEIVGPGVGRVVVRKSRCPISGTRFWTGTTRVEGGRARRLYNTRDLNT</sequence>
<reference evidence="1 2" key="4">
    <citation type="journal article" date="2000" name="Virology">
        <title>The brown algal virus EsV-1 particle contains a putative hybrid histidine kinase.</title>
        <authorList>
            <person name="Delaroque N."/>
            <person name="Wolf S."/>
            <person name="Muller D.G."/>
            <person name="Knippers R."/>
        </authorList>
    </citation>
    <scope>NUCLEOTIDE SEQUENCE [LARGE SCALE GENOMIC DNA]</scope>
    <source>
        <strain evidence="2">Isolate New Zealand/Kaikoura/1988</strain>
    </source>
</reference>
<dbReference type="CDD" id="cd00063">
    <property type="entry name" value="FN3"/>
    <property type="match status" value="1"/>
</dbReference>
<dbReference type="SUPFAM" id="SSF49265">
    <property type="entry name" value="Fibronectin type III"/>
    <property type="match status" value="1"/>
</dbReference>
<keyword evidence="2" id="KW-1185">Reference proteome</keyword>
<reference evidence="1 2" key="2">
    <citation type="journal article" date="1998" name="Adv. Virus Res.">
        <title>Viruses in marine brown algae.</title>
        <authorList>
            <person name="Muller D.G."/>
            <person name="Kapp M."/>
            <person name="Knippers R."/>
        </authorList>
    </citation>
    <scope>NUCLEOTIDE SEQUENCE [LARGE SCALE GENOMIC DNA]</scope>
    <source>
        <strain evidence="2">Isolate New Zealand/Kaikoura/1988</strain>
    </source>
</reference>
<proteinExistence type="predicted"/>
<evidence type="ECO:0000313" key="1">
    <source>
        <dbReference type="EMBL" id="AAK14451.1"/>
    </source>
</evidence>
<reference evidence="1 2" key="1">
    <citation type="journal article" date="1995" name="Virology">
        <title>Coat protein of the Ectocarpus siliculosus virus.</title>
        <authorList>
            <person name="Klein M."/>
            <person name="Lanka S.T."/>
            <person name="Knippers R."/>
            <person name="Muller D.G."/>
        </authorList>
    </citation>
    <scope>NUCLEOTIDE SEQUENCE [LARGE SCALE GENOMIC DNA]</scope>
    <source>
        <strain evidence="2">Isolate New Zealand/Kaikoura/1988</strain>
    </source>
</reference>
<name>Q8QNN6_ESV1K</name>
<dbReference type="InterPro" id="IPR003961">
    <property type="entry name" value="FN3_dom"/>
</dbReference>
<organismHost>
    <name type="scientific">Ectocarpus siliculosus</name>
    <name type="common">Brown alga</name>
    <name type="synonym">Conferva siliculosa</name>
    <dbReference type="NCBI Taxonomy" id="2880"/>
</organismHost>